<evidence type="ECO:0000313" key="4">
    <source>
        <dbReference type="EMBL" id="PZV97729.1"/>
    </source>
</evidence>
<evidence type="ECO:0000313" key="5">
    <source>
        <dbReference type="Proteomes" id="UP000249646"/>
    </source>
</evidence>
<reference evidence="4 5" key="1">
    <citation type="submission" date="2018-06" db="EMBL/GenBank/DDBJ databases">
        <title>Genomic Encyclopedia of Archaeal and Bacterial Type Strains, Phase II (KMG-II): from individual species to whole genera.</title>
        <authorList>
            <person name="Goeker M."/>
        </authorList>
    </citation>
    <scope>NUCLEOTIDE SEQUENCE [LARGE SCALE GENOMIC DNA]</scope>
    <source>
        <strain evidence="4 5">ATCC 51348</strain>
    </source>
</reference>
<organism evidence="4 5">
    <name type="scientific">Metamycoplasma auris</name>
    <dbReference type="NCBI Taxonomy" id="51363"/>
    <lineage>
        <taxon>Bacteria</taxon>
        <taxon>Bacillati</taxon>
        <taxon>Mycoplasmatota</taxon>
        <taxon>Mycoplasmoidales</taxon>
        <taxon>Metamycoplasmataceae</taxon>
        <taxon>Metamycoplasma</taxon>
    </lineage>
</organism>
<keyword evidence="3" id="KW-0732">Signal</keyword>
<feature type="region of interest" description="Disordered" evidence="2">
    <location>
        <begin position="27"/>
        <end position="48"/>
    </location>
</feature>
<comment type="caution">
    <text evidence="4">The sequence shown here is derived from an EMBL/GenBank/DDBJ whole genome shotgun (WGS) entry which is preliminary data.</text>
</comment>
<gene>
    <name evidence="4" type="ORF">BCF89_1232</name>
</gene>
<keyword evidence="5" id="KW-1185">Reference proteome</keyword>
<feature type="coiled-coil region" evidence="1">
    <location>
        <begin position="207"/>
        <end position="385"/>
    </location>
</feature>
<feature type="coiled-coil region" evidence="1">
    <location>
        <begin position="519"/>
        <end position="570"/>
    </location>
</feature>
<dbReference type="NCBIfam" id="NF045950">
    <property type="entry name" value="MAG6090_repeat"/>
    <property type="match status" value="1"/>
</dbReference>
<protein>
    <submittedName>
        <fullName evidence="4">Uncharacterized protein</fullName>
    </submittedName>
</protein>
<proteinExistence type="predicted"/>
<keyword evidence="1" id="KW-0175">Coiled coil</keyword>
<accession>A0A2W7FTM5</accession>
<sequence>MKKSLAFLLAATSVATITTPILAISCGDKRNKENNDSKNKKDDIESKENKEFRAELAKLQEEIKNDNKLDTKSKEILNKIVEESKKDLEKLKTQEEFKKSISNLKDKLTKTKRTIVRKNSLAKVKLLLDEMVKREKEEAEKDAKYGISALDKKNKADKHKNISAYLTGALFDDSYNKLIDEIKTRVYRDSISGLDIHWNPRKDNEFKNSLMRKHNLLSNKLSELETKNNKEIDQIKEGHISYLNVLKLDLEKQKNKLEVEKEENTKKLTEINNKLEDLEAKEELKLSKSAIEDLKELIDYRKEVLKEYDNKIQEETKEYNQLLDLSTKQKTERDNAKKQLDELKETLESLNRKLKESDEKYTKILEDIEKELSDTKTKKSSIYKELDIIWKNLDHYNRNWMYTKANPSHYNPYTAKISELEKLLPSLKTKINDLIHKRKTTKLDKTKSSNEIKKVLELKNKELKKIEELFKDLDSTYNNSKTKLDKNRQNYENDKKAKELVSNELNKFEISLSKVLDKEKLLESEFKKHNEKKEALENRSKQIEEEIKKLSEKEKEIVNLEEKYEDIIQSLEKNAYNSELNLYNEIKQVEQELNNLK</sequence>
<feature type="signal peptide" evidence="3">
    <location>
        <begin position="1"/>
        <end position="23"/>
    </location>
</feature>
<dbReference type="Proteomes" id="UP000249646">
    <property type="component" value="Unassembled WGS sequence"/>
</dbReference>
<dbReference type="AlphaFoldDB" id="A0A2W7FTM5"/>
<feature type="chain" id="PRO_5016040130" evidence="3">
    <location>
        <begin position="24"/>
        <end position="597"/>
    </location>
</feature>
<dbReference type="OrthoDB" id="396563at2"/>
<evidence type="ECO:0000256" key="2">
    <source>
        <dbReference type="SAM" id="MobiDB-lite"/>
    </source>
</evidence>
<dbReference type="RefSeq" id="WP_111518944.1">
    <property type="nucleotide sequence ID" value="NZ_QKUB01000023.1"/>
</dbReference>
<dbReference type="EMBL" id="QKUB01000023">
    <property type="protein sequence ID" value="PZV97729.1"/>
    <property type="molecule type" value="Genomic_DNA"/>
</dbReference>
<evidence type="ECO:0000256" key="1">
    <source>
        <dbReference type="SAM" id="Coils"/>
    </source>
</evidence>
<feature type="coiled-coil region" evidence="1">
    <location>
        <begin position="417"/>
        <end position="476"/>
    </location>
</feature>
<dbReference type="PROSITE" id="PS51257">
    <property type="entry name" value="PROKAR_LIPOPROTEIN"/>
    <property type="match status" value="1"/>
</dbReference>
<evidence type="ECO:0000256" key="3">
    <source>
        <dbReference type="SAM" id="SignalP"/>
    </source>
</evidence>
<name>A0A2W7FTM5_9BACT</name>